<feature type="region of interest" description="Disordered" evidence="7">
    <location>
        <begin position="62"/>
        <end position="92"/>
    </location>
</feature>
<feature type="compositionally biased region" description="Polar residues" evidence="7">
    <location>
        <begin position="884"/>
        <end position="893"/>
    </location>
</feature>
<keyword evidence="5" id="KW-0539">Nucleus</keyword>
<feature type="region of interest" description="Disordered" evidence="7">
    <location>
        <begin position="304"/>
        <end position="393"/>
    </location>
</feature>
<dbReference type="AlphaFoldDB" id="A0AA39WMI4"/>
<evidence type="ECO:0000256" key="2">
    <source>
        <dbReference type="ARBA" id="ARBA00007466"/>
    </source>
</evidence>
<feature type="compositionally biased region" description="Basic and acidic residues" evidence="7">
    <location>
        <begin position="356"/>
        <end position="368"/>
    </location>
</feature>
<feature type="compositionally biased region" description="Basic residues" evidence="7">
    <location>
        <begin position="902"/>
        <end position="911"/>
    </location>
</feature>
<protein>
    <submittedName>
        <fullName evidence="8">Nucleolar protein 14</fullName>
    </submittedName>
</protein>
<keyword evidence="4" id="KW-0698">rRNA processing</keyword>
<comment type="caution">
    <text evidence="8">The sequence shown here is derived from an EMBL/GenBank/DDBJ whole genome shotgun (WGS) entry which is preliminary data.</text>
</comment>
<comment type="similarity">
    <text evidence="2">Belongs to the NOP14 family.</text>
</comment>
<comment type="subcellular location">
    <subcellularLocation>
        <location evidence="1">Nucleus</location>
        <location evidence="1">Nucleolus</location>
    </subcellularLocation>
</comment>
<evidence type="ECO:0000256" key="5">
    <source>
        <dbReference type="ARBA" id="ARBA00023242"/>
    </source>
</evidence>
<evidence type="ECO:0000256" key="3">
    <source>
        <dbReference type="ARBA" id="ARBA00022517"/>
    </source>
</evidence>
<keyword evidence="3" id="KW-0690">Ribosome biogenesis</keyword>
<name>A0AA39WMI4_9PEZI</name>
<evidence type="ECO:0000256" key="6">
    <source>
        <dbReference type="ARBA" id="ARBA00024695"/>
    </source>
</evidence>
<evidence type="ECO:0000256" key="7">
    <source>
        <dbReference type="SAM" id="MobiDB-lite"/>
    </source>
</evidence>
<feature type="compositionally biased region" description="Basic and acidic residues" evidence="7">
    <location>
        <begin position="304"/>
        <end position="346"/>
    </location>
</feature>
<feature type="compositionally biased region" description="Acidic residues" evidence="7">
    <location>
        <begin position="155"/>
        <end position="165"/>
    </location>
</feature>
<dbReference type="EMBL" id="JAULSR010000005">
    <property type="protein sequence ID" value="KAK0618134.1"/>
    <property type="molecule type" value="Genomic_DNA"/>
</dbReference>
<feature type="compositionally biased region" description="Basic and acidic residues" evidence="7">
    <location>
        <begin position="813"/>
        <end position="847"/>
    </location>
</feature>
<feature type="compositionally biased region" description="Acidic residues" evidence="7">
    <location>
        <begin position="415"/>
        <end position="444"/>
    </location>
</feature>
<evidence type="ECO:0000313" key="9">
    <source>
        <dbReference type="Proteomes" id="UP001174934"/>
    </source>
</evidence>
<evidence type="ECO:0000256" key="1">
    <source>
        <dbReference type="ARBA" id="ARBA00004604"/>
    </source>
</evidence>
<feature type="compositionally biased region" description="Basic and acidic residues" evidence="7">
    <location>
        <begin position="175"/>
        <end position="185"/>
    </location>
</feature>
<dbReference type="PANTHER" id="PTHR23183:SF0">
    <property type="entry name" value="NUCLEOLAR PROTEIN 14"/>
    <property type="match status" value="1"/>
</dbReference>
<dbReference type="PANTHER" id="PTHR23183">
    <property type="entry name" value="NOP14"/>
    <property type="match status" value="1"/>
</dbReference>
<gene>
    <name evidence="8" type="ORF">B0T17DRAFT_580738</name>
</gene>
<keyword evidence="9" id="KW-1185">Reference proteome</keyword>
<organism evidence="8 9">
    <name type="scientific">Bombardia bombarda</name>
    <dbReference type="NCBI Taxonomy" id="252184"/>
    <lineage>
        <taxon>Eukaryota</taxon>
        <taxon>Fungi</taxon>
        <taxon>Dikarya</taxon>
        <taxon>Ascomycota</taxon>
        <taxon>Pezizomycotina</taxon>
        <taxon>Sordariomycetes</taxon>
        <taxon>Sordariomycetidae</taxon>
        <taxon>Sordariales</taxon>
        <taxon>Lasiosphaeriaceae</taxon>
        <taxon>Bombardia</taxon>
    </lineage>
</organism>
<reference evidence="8" key="1">
    <citation type="submission" date="2023-06" db="EMBL/GenBank/DDBJ databases">
        <title>Genome-scale phylogeny and comparative genomics of the fungal order Sordariales.</title>
        <authorList>
            <consortium name="Lawrence Berkeley National Laboratory"/>
            <person name="Hensen N."/>
            <person name="Bonometti L."/>
            <person name="Westerberg I."/>
            <person name="Brannstrom I.O."/>
            <person name="Guillou S."/>
            <person name="Cros-Aarteil S."/>
            <person name="Calhoun S."/>
            <person name="Haridas S."/>
            <person name="Kuo A."/>
            <person name="Mondo S."/>
            <person name="Pangilinan J."/>
            <person name="Riley R."/>
            <person name="LaButti K."/>
            <person name="Andreopoulos B."/>
            <person name="Lipzen A."/>
            <person name="Chen C."/>
            <person name="Yanf M."/>
            <person name="Daum C."/>
            <person name="Ng V."/>
            <person name="Clum A."/>
            <person name="Steindorff A."/>
            <person name="Ohm R."/>
            <person name="Martin F."/>
            <person name="Silar P."/>
            <person name="Natvig D."/>
            <person name="Lalanne C."/>
            <person name="Gautier V."/>
            <person name="Ament-velasquez S.L."/>
            <person name="Kruys A."/>
            <person name="Hutchinson M.I."/>
            <person name="Powell A.J."/>
            <person name="Barry K."/>
            <person name="Miller A.N."/>
            <person name="Grigoriev I.V."/>
            <person name="Debuchy R."/>
            <person name="Gladieux P."/>
            <person name="Thoren M.H."/>
            <person name="Johannesson H."/>
        </authorList>
    </citation>
    <scope>NUCLEOTIDE SEQUENCE</scope>
    <source>
        <strain evidence="8">SMH3391-2</strain>
    </source>
</reference>
<sequence length="911" mass="103484">MAGSQLKRLKASLKEQGIIGPQQSKKQKRQNAQDLKGKNDKRLQRSEALENIREQFNPFQFKTNARGPKFDVTTSKPATGNAAKGINGRPGVSKAIGEERRRETLLVEMQRRNKVGGIVDRRFGEADPNMTLEDKMIERFAREQMRSHKKGSNFDLEDDEDMSEDELTHGGKVLSLDEKDAMRDDFAEDLPSDDDDGMHPERKQLKRMRLNDYGEPYDEDEPERKKTKNEIYEEIIAKSKLHKYERQAAKEEDTDLRAELDKALPELQALLFQRSKPKAGETSTLIAGVDKVALDKEYDLRVKQLAVDKRSQPTERTKTDEEQVEHEAKRLQELEEKRLRRMRGEPTSDDEEEEEEPKKGKGAAKPDIDMMDEDDDDEFGLGEGIKLRPTATELGFDDEDDFLIDDDLVASGSDLEFEDDSDMEMEDEDSDEDGEQESDSDDDEFTKGLLNEDESRDKAFQTPHTTAGDTDGVPYTFDCPQTHEEMIQTFKGIEVTKLPVAVQRIRALYHPKLDSGNKERLGNFAQALVQHVAYLGDNLEPHWFPTLESLSRHIHSLAKTFPVEVSMGYRTHIEEMEQKRPLALTVGDLILLTAIGTTYPTSDHFHQVVTPAMLSIARYLGQKIPQDISDYATGTYLSILAIQYQQFSKRYVPELVNFCLNTLCALAPEKAKGTLGFFPIHEPAAGTRIKSASKSDVRKLSCADCQSKSLPSSTEDSNALKVATISTITLLLKSVAETWHTLAAFYETFQPALRVLQHLTSKANAAHLPPALLARLADATTSISRLLQLAQVSRRPLELHHHKPLAIKTSVPKFEDSYDPNKHYDPDRERAESAKLKAEHKRERKGAMRELRKDAHFMARENLRVKKEKDEAYEKKYKRLVSEIQGTEGQASNAYEREKALRQKKKAKGKW</sequence>
<feature type="compositionally biased region" description="Acidic residues" evidence="7">
    <location>
        <begin position="186"/>
        <end position="196"/>
    </location>
</feature>
<proteinExistence type="inferred from homology"/>
<dbReference type="GO" id="GO:0032040">
    <property type="term" value="C:small-subunit processome"/>
    <property type="evidence" value="ECO:0007669"/>
    <property type="project" value="InterPro"/>
</dbReference>
<dbReference type="GO" id="GO:0030692">
    <property type="term" value="C:Noc4p-Nop14p complex"/>
    <property type="evidence" value="ECO:0007669"/>
    <property type="project" value="TreeGrafter"/>
</dbReference>
<evidence type="ECO:0000256" key="4">
    <source>
        <dbReference type="ARBA" id="ARBA00022552"/>
    </source>
</evidence>
<feature type="region of interest" description="Disordered" evidence="7">
    <location>
        <begin position="1"/>
        <end position="43"/>
    </location>
</feature>
<dbReference type="Proteomes" id="UP001174934">
    <property type="component" value="Unassembled WGS sequence"/>
</dbReference>
<evidence type="ECO:0000313" key="8">
    <source>
        <dbReference type="EMBL" id="KAK0618134.1"/>
    </source>
</evidence>
<dbReference type="GO" id="GO:0030490">
    <property type="term" value="P:maturation of SSU-rRNA"/>
    <property type="evidence" value="ECO:0007669"/>
    <property type="project" value="TreeGrafter"/>
</dbReference>
<feature type="region of interest" description="Disordered" evidence="7">
    <location>
        <begin position="884"/>
        <end position="911"/>
    </location>
</feature>
<dbReference type="Pfam" id="PF04147">
    <property type="entry name" value="Nop14"/>
    <property type="match status" value="1"/>
</dbReference>
<comment type="function">
    <text evidence="6">Involved in nucleolar processing of pre-18S ribosomal RNA. Has a role in the nuclear export of 40S pre-ribosomal subunit to the cytoplasm.</text>
</comment>
<feature type="region of interest" description="Disordered" evidence="7">
    <location>
        <begin position="413"/>
        <end position="473"/>
    </location>
</feature>
<feature type="region of interest" description="Disordered" evidence="7">
    <location>
        <begin position="144"/>
        <end position="228"/>
    </location>
</feature>
<feature type="region of interest" description="Disordered" evidence="7">
    <location>
        <begin position="811"/>
        <end position="847"/>
    </location>
</feature>
<accession>A0AA39WMI4</accession>
<dbReference type="InterPro" id="IPR007276">
    <property type="entry name" value="Nop14"/>
</dbReference>
<feature type="compositionally biased region" description="Acidic residues" evidence="7">
    <location>
        <begin position="369"/>
        <end position="380"/>
    </location>
</feature>